<evidence type="ECO:0000256" key="2">
    <source>
        <dbReference type="ARBA" id="ARBA00022679"/>
    </source>
</evidence>
<proteinExistence type="inferred from homology"/>
<dbReference type="Gene3D" id="3.30.559.10">
    <property type="entry name" value="Chloramphenicol acetyltransferase-like domain"/>
    <property type="match status" value="2"/>
</dbReference>
<gene>
    <name evidence="4" type="ORF">GIB67_016298</name>
</gene>
<name>A0A7J7M9C5_9MAGN</name>
<reference evidence="4 5" key="1">
    <citation type="journal article" date="2020" name="IScience">
        <title>Genome Sequencing of the Endangered Kingdonia uniflora (Circaeasteraceae, Ranunculales) Reveals Potential Mechanisms of Evolutionary Specialization.</title>
        <authorList>
            <person name="Sun Y."/>
            <person name="Deng T."/>
            <person name="Zhang A."/>
            <person name="Moore M.J."/>
            <person name="Landis J.B."/>
            <person name="Lin N."/>
            <person name="Zhang H."/>
            <person name="Zhang X."/>
            <person name="Huang J."/>
            <person name="Zhang X."/>
            <person name="Sun H."/>
            <person name="Wang H."/>
        </authorList>
    </citation>
    <scope>NUCLEOTIDE SEQUENCE [LARGE SCALE GENOMIC DNA]</scope>
    <source>
        <strain evidence="4">TB1705</strain>
        <tissue evidence="4">Leaf</tissue>
    </source>
</reference>
<dbReference type="EMBL" id="JACGCM010001690">
    <property type="protein sequence ID" value="KAF6151486.1"/>
    <property type="molecule type" value="Genomic_DNA"/>
</dbReference>
<dbReference type="InterPro" id="IPR051283">
    <property type="entry name" value="Sec_Metabolite_Acyltrans"/>
</dbReference>
<dbReference type="Pfam" id="PF02458">
    <property type="entry name" value="Transferase"/>
    <property type="match status" value="1"/>
</dbReference>
<dbReference type="GO" id="GO:0016746">
    <property type="term" value="F:acyltransferase activity"/>
    <property type="evidence" value="ECO:0007669"/>
    <property type="project" value="UniProtKB-KW"/>
</dbReference>
<keyword evidence="3" id="KW-0012">Acyltransferase</keyword>
<keyword evidence="2" id="KW-0808">Transferase</keyword>
<organism evidence="4 5">
    <name type="scientific">Kingdonia uniflora</name>
    <dbReference type="NCBI Taxonomy" id="39325"/>
    <lineage>
        <taxon>Eukaryota</taxon>
        <taxon>Viridiplantae</taxon>
        <taxon>Streptophyta</taxon>
        <taxon>Embryophyta</taxon>
        <taxon>Tracheophyta</taxon>
        <taxon>Spermatophyta</taxon>
        <taxon>Magnoliopsida</taxon>
        <taxon>Ranunculales</taxon>
        <taxon>Circaeasteraceae</taxon>
        <taxon>Kingdonia</taxon>
    </lineage>
</organism>
<dbReference type="Proteomes" id="UP000541444">
    <property type="component" value="Unassembled WGS sequence"/>
</dbReference>
<protein>
    <submittedName>
        <fullName evidence="4">Uncharacterized protein</fullName>
    </submittedName>
</protein>
<keyword evidence="5" id="KW-1185">Reference proteome</keyword>
<evidence type="ECO:0000313" key="4">
    <source>
        <dbReference type="EMBL" id="KAF6151486.1"/>
    </source>
</evidence>
<evidence type="ECO:0000313" key="5">
    <source>
        <dbReference type="Proteomes" id="UP000541444"/>
    </source>
</evidence>
<dbReference type="PANTHER" id="PTHR31896">
    <property type="entry name" value="FAMILY REGULATORY PROTEIN, PUTATIVE (AFU_ORTHOLOGUE AFUA_3G14730)-RELATED"/>
    <property type="match status" value="1"/>
</dbReference>
<dbReference type="FunFam" id="3.30.559.10:FF:000008">
    <property type="entry name" value="Tryptamine hydroxycinnamoyl transferase"/>
    <property type="match status" value="1"/>
</dbReference>
<dbReference type="OrthoDB" id="1862401at2759"/>
<accession>A0A7J7M9C5</accession>
<sequence length="459" mass="50836">MSHQNSLQTVRIISRCAINSPRTLAEPNPQCYLTPWDIAMLSADYIQKGLLFTKSQDHPTATIIAHIKNSLSLALSHYPPLTRRLVTTVTADPKHYSVSLDKNNPAPGVEFVHAVADVITVGDVVSPEGVDTPEFVNSFFALNGAVNHDGHSIPLLVVQVTELVDGIFIALSLNHTLGDGTSFWHFFGTWSEISRAIINGNDSSGCVKRPPIMKRLWFPEGHMGSIINLPFSHSDQFIERYTPPPLRERIFHFTTESIAKLKAKANLESNTLKISSFQALSALVWRSITRARRLPFTDNTTCRLATDNRSRLSPSISKDYFGNCIHVVFGTATVGKLLENNLGWSALLLNRALAGHTDGKVREWLRLWMENPMVYRLGKLFDNKSVMMGSSPRFDMYGNDFGWGKAVAARSGYGNKFDGKVSSYPGSEGGGSVDLEICLPPLFMSALETDIEFMDVVSF</sequence>
<dbReference type="AlphaFoldDB" id="A0A7J7M9C5"/>
<evidence type="ECO:0000256" key="1">
    <source>
        <dbReference type="ARBA" id="ARBA00009861"/>
    </source>
</evidence>
<comment type="caution">
    <text evidence="4">The sequence shown here is derived from an EMBL/GenBank/DDBJ whole genome shotgun (WGS) entry which is preliminary data.</text>
</comment>
<dbReference type="InterPro" id="IPR023213">
    <property type="entry name" value="CAT-like_dom_sf"/>
</dbReference>
<evidence type="ECO:0000256" key="3">
    <source>
        <dbReference type="ARBA" id="ARBA00023315"/>
    </source>
</evidence>
<comment type="similarity">
    <text evidence="1">Belongs to the plant acyltransferase family.</text>
</comment>
<dbReference type="PANTHER" id="PTHR31896:SF12">
    <property type="entry name" value="HXXXD-TYPE ACYL-TRANSFERASE FAMILY PROTEIN"/>
    <property type="match status" value="1"/>
</dbReference>